<evidence type="ECO:0000313" key="2">
    <source>
        <dbReference type="EMBL" id="QDT41379.1"/>
    </source>
</evidence>
<keyword evidence="3" id="KW-1185">Reference proteome</keyword>
<evidence type="ECO:0000259" key="1">
    <source>
        <dbReference type="SMART" id="SM01321"/>
    </source>
</evidence>
<name>A0A517RBV8_9PLAN</name>
<gene>
    <name evidence="2" type="ORF">Pan241w_14390</name>
</gene>
<dbReference type="InterPro" id="IPR052715">
    <property type="entry name" value="RAYT_transposase"/>
</dbReference>
<dbReference type="SMART" id="SM01321">
    <property type="entry name" value="Y1_Tnp"/>
    <property type="match status" value="1"/>
</dbReference>
<dbReference type="AlphaFoldDB" id="A0A517RBV8"/>
<reference evidence="2 3" key="1">
    <citation type="submission" date="2019-02" db="EMBL/GenBank/DDBJ databases">
        <title>Deep-cultivation of Planctomycetes and their phenomic and genomic characterization uncovers novel biology.</title>
        <authorList>
            <person name="Wiegand S."/>
            <person name="Jogler M."/>
            <person name="Boedeker C."/>
            <person name="Pinto D."/>
            <person name="Vollmers J."/>
            <person name="Rivas-Marin E."/>
            <person name="Kohn T."/>
            <person name="Peeters S.H."/>
            <person name="Heuer A."/>
            <person name="Rast P."/>
            <person name="Oberbeckmann S."/>
            <person name="Bunk B."/>
            <person name="Jeske O."/>
            <person name="Meyerdierks A."/>
            <person name="Storesund J.E."/>
            <person name="Kallscheuer N."/>
            <person name="Luecker S."/>
            <person name="Lage O.M."/>
            <person name="Pohl T."/>
            <person name="Merkel B.J."/>
            <person name="Hornburger P."/>
            <person name="Mueller R.-W."/>
            <person name="Bruemmer F."/>
            <person name="Labrenz M."/>
            <person name="Spormann A.M."/>
            <person name="Op den Camp H."/>
            <person name="Overmann J."/>
            <person name="Amann R."/>
            <person name="Jetten M.S.M."/>
            <person name="Mascher T."/>
            <person name="Medema M.H."/>
            <person name="Devos D.P."/>
            <person name="Kaster A.-K."/>
            <person name="Ovreas L."/>
            <person name="Rohde M."/>
            <person name="Galperin M.Y."/>
            <person name="Jogler C."/>
        </authorList>
    </citation>
    <scope>NUCLEOTIDE SEQUENCE [LARGE SCALE GENOMIC DNA]</scope>
    <source>
        <strain evidence="2 3">Pan241w</strain>
    </source>
</reference>
<accession>A0A517RBV8</accession>
<sequence>MSKRRIFDDQRYVHFITFSCFGNRRCLDHDDAKKRVLGTLNHELTRHNEVCVGFVIMPDHVHCLIWFQELGKLSVFMRDWKRSSSRSIKLFIQHQSQYAGTFAKEDPIWQKRYYSFEIESEYKIEEKLNYMHMNPVRKGLVNSITEWAWSSARHYELSKSVGVPISWPKI</sequence>
<protein>
    <submittedName>
        <fullName evidence="2">Transposase IS200 like protein</fullName>
    </submittedName>
</protein>
<proteinExistence type="predicted"/>
<dbReference type="Proteomes" id="UP000317171">
    <property type="component" value="Chromosome"/>
</dbReference>
<dbReference type="Pfam" id="PF01797">
    <property type="entry name" value="Y1_Tnp"/>
    <property type="match status" value="1"/>
</dbReference>
<dbReference type="InterPro" id="IPR036515">
    <property type="entry name" value="Transposase_17_sf"/>
</dbReference>
<dbReference type="GO" id="GO:0004803">
    <property type="term" value="F:transposase activity"/>
    <property type="evidence" value="ECO:0007669"/>
    <property type="project" value="InterPro"/>
</dbReference>
<dbReference type="PANTHER" id="PTHR36966:SF1">
    <property type="entry name" value="REP-ASSOCIATED TYROSINE TRANSPOSASE"/>
    <property type="match status" value="1"/>
</dbReference>
<dbReference type="InterPro" id="IPR002686">
    <property type="entry name" value="Transposase_17"/>
</dbReference>
<dbReference type="GO" id="GO:0043565">
    <property type="term" value="F:sequence-specific DNA binding"/>
    <property type="evidence" value="ECO:0007669"/>
    <property type="project" value="TreeGrafter"/>
</dbReference>
<organism evidence="2 3">
    <name type="scientific">Gimesia alba</name>
    <dbReference type="NCBI Taxonomy" id="2527973"/>
    <lineage>
        <taxon>Bacteria</taxon>
        <taxon>Pseudomonadati</taxon>
        <taxon>Planctomycetota</taxon>
        <taxon>Planctomycetia</taxon>
        <taxon>Planctomycetales</taxon>
        <taxon>Planctomycetaceae</taxon>
        <taxon>Gimesia</taxon>
    </lineage>
</organism>
<dbReference type="EMBL" id="CP036269">
    <property type="protein sequence ID" value="QDT41379.1"/>
    <property type="molecule type" value="Genomic_DNA"/>
</dbReference>
<dbReference type="KEGG" id="gaz:Pan241w_14390"/>
<dbReference type="RefSeq" id="WP_145212863.1">
    <property type="nucleotide sequence ID" value="NZ_CP036269.1"/>
</dbReference>
<dbReference type="Gene3D" id="3.30.70.1290">
    <property type="entry name" value="Transposase IS200-like"/>
    <property type="match status" value="1"/>
</dbReference>
<evidence type="ECO:0000313" key="3">
    <source>
        <dbReference type="Proteomes" id="UP000317171"/>
    </source>
</evidence>
<dbReference type="NCBIfam" id="NF047646">
    <property type="entry name" value="REP_Tyr_transpos"/>
    <property type="match status" value="1"/>
</dbReference>
<dbReference type="GO" id="GO:0006313">
    <property type="term" value="P:DNA transposition"/>
    <property type="evidence" value="ECO:0007669"/>
    <property type="project" value="InterPro"/>
</dbReference>
<dbReference type="SUPFAM" id="SSF143422">
    <property type="entry name" value="Transposase IS200-like"/>
    <property type="match status" value="1"/>
</dbReference>
<dbReference type="PANTHER" id="PTHR36966">
    <property type="entry name" value="REP-ASSOCIATED TYROSINE TRANSPOSASE"/>
    <property type="match status" value="1"/>
</dbReference>
<dbReference type="OrthoDB" id="278793at2"/>
<feature type="domain" description="Transposase IS200-like" evidence="1">
    <location>
        <begin position="9"/>
        <end position="134"/>
    </location>
</feature>